<dbReference type="InterPro" id="IPR036388">
    <property type="entry name" value="WH-like_DNA-bd_sf"/>
</dbReference>
<dbReference type="GO" id="GO:0003677">
    <property type="term" value="F:DNA binding"/>
    <property type="evidence" value="ECO:0007669"/>
    <property type="project" value="InterPro"/>
</dbReference>
<dbReference type="SUPFAM" id="SSF55781">
    <property type="entry name" value="GAF domain-like"/>
    <property type="match status" value="1"/>
</dbReference>
<comment type="caution">
    <text evidence="7">The sequence shown here is derived from an EMBL/GenBank/DDBJ whole genome shotgun (WGS) entry which is preliminary data.</text>
</comment>
<dbReference type="InterPro" id="IPR021153">
    <property type="entry name" value="HrcA_C"/>
</dbReference>
<dbReference type="EMBL" id="PFEK01000034">
    <property type="protein sequence ID" value="PJE67552.1"/>
    <property type="molecule type" value="Genomic_DNA"/>
</dbReference>
<keyword evidence="2 5" id="KW-0805">Transcription regulation</keyword>
<dbReference type="InterPro" id="IPR002571">
    <property type="entry name" value="HrcA"/>
</dbReference>
<dbReference type="PANTHER" id="PTHR34824">
    <property type="entry name" value="HEAT-INDUCIBLE TRANSCRIPTION REPRESSOR HRCA"/>
    <property type="match status" value="1"/>
</dbReference>
<comment type="similarity">
    <text evidence="5">Belongs to the HrcA family.</text>
</comment>
<dbReference type="PANTHER" id="PTHR34824:SF1">
    <property type="entry name" value="HEAT-INDUCIBLE TRANSCRIPTION REPRESSOR HRCA"/>
    <property type="match status" value="1"/>
</dbReference>
<evidence type="ECO:0000313" key="7">
    <source>
        <dbReference type="EMBL" id="PJE67552.1"/>
    </source>
</evidence>
<dbReference type="InterPro" id="IPR036390">
    <property type="entry name" value="WH_DNA-bd_sf"/>
</dbReference>
<dbReference type="Pfam" id="PF01628">
    <property type="entry name" value="HrcA"/>
    <property type="match status" value="1"/>
</dbReference>
<keyword evidence="1 5" id="KW-0678">Repressor</keyword>
<reference evidence="8" key="1">
    <citation type="submission" date="2017-09" db="EMBL/GenBank/DDBJ databases">
        <title>Depth-based differentiation of microbial function through sediment-hosted aquifers and enrichment of novel symbionts in the deep terrestrial subsurface.</title>
        <authorList>
            <person name="Probst A.J."/>
            <person name="Ladd B."/>
            <person name="Jarett J.K."/>
            <person name="Geller-Mcgrath D.E."/>
            <person name="Sieber C.M.K."/>
            <person name="Emerson J.B."/>
            <person name="Anantharaman K."/>
            <person name="Thomas B.C."/>
            <person name="Malmstrom R."/>
            <person name="Stieglmeier M."/>
            <person name="Klingl A."/>
            <person name="Woyke T."/>
            <person name="Ryan C.M."/>
            <person name="Banfield J.F."/>
        </authorList>
    </citation>
    <scope>NUCLEOTIDE SEQUENCE [LARGE SCALE GENOMIC DNA]</scope>
</reference>
<dbReference type="AlphaFoldDB" id="A0A2M8L3S8"/>
<evidence type="ECO:0000259" key="6">
    <source>
        <dbReference type="Pfam" id="PF01628"/>
    </source>
</evidence>
<dbReference type="Proteomes" id="UP000231474">
    <property type="component" value="Unassembled WGS sequence"/>
</dbReference>
<organism evidence="7 8">
    <name type="scientific">Candidatus Shapirobacteria bacterium CG10_big_fil_rev_8_21_14_0_10_40_9</name>
    <dbReference type="NCBI Taxonomy" id="1974888"/>
    <lineage>
        <taxon>Bacteria</taxon>
        <taxon>Candidatus Shapironibacteriota</taxon>
    </lineage>
</organism>
<gene>
    <name evidence="5" type="primary">hrcA</name>
    <name evidence="7" type="ORF">COU95_01765</name>
</gene>
<accession>A0A2M8L3S8</accession>
<evidence type="ECO:0000256" key="4">
    <source>
        <dbReference type="ARBA" id="ARBA00023163"/>
    </source>
</evidence>
<keyword evidence="3 5" id="KW-0346">Stress response</keyword>
<evidence type="ECO:0000313" key="8">
    <source>
        <dbReference type="Proteomes" id="UP000231474"/>
    </source>
</evidence>
<evidence type="ECO:0000256" key="1">
    <source>
        <dbReference type="ARBA" id="ARBA00022491"/>
    </source>
</evidence>
<name>A0A2M8L3S8_9BACT</name>
<protein>
    <recommendedName>
        <fullName evidence="5">Heat-inducible transcription repressor HrcA</fullName>
    </recommendedName>
</protein>
<proteinExistence type="inferred from homology"/>
<sequence length="245" mass="27619">MADLNERQAKILKTIIEEYIQTAEPVGSETLDKKYSLGISPATIRNEMAKLTKNGFLRQPHTSAGRVPTSMGFKFYIDSLMEEKNLSVADEVAAKEAVWDYRFEFDRLMREVTRALAQRTKNLAVAATKEGDVYSAGVANILEMPEFFDIDVTRSVLELLDEARKLESFFDRAFGEDPIHVLLGDEFEQEYLKPCGLVFTHFEAGPKHSGAVGVIGPCRLNYQEIIPTVRYFGNLISEIAKNWPA</sequence>
<evidence type="ECO:0000256" key="3">
    <source>
        <dbReference type="ARBA" id="ARBA00023016"/>
    </source>
</evidence>
<dbReference type="InterPro" id="IPR029016">
    <property type="entry name" value="GAF-like_dom_sf"/>
</dbReference>
<keyword evidence="4 5" id="KW-0804">Transcription</keyword>
<dbReference type="HAMAP" id="MF_00081">
    <property type="entry name" value="HrcA"/>
    <property type="match status" value="1"/>
</dbReference>
<dbReference type="GO" id="GO:0045892">
    <property type="term" value="P:negative regulation of DNA-templated transcription"/>
    <property type="evidence" value="ECO:0007669"/>
    <property type="project" value="UniProtKB-UniRule"/>
</dbReference>
<dbReference type="Gene3D" id="1.10.10.10">
    <property type="entry name" value="Winged helix-like DNA-binding domain superfamily/Winged helix DNA-binding domain"/>
    <property type="match status" value="1"/>
</dbReference>
<dbReference type="SUPFAM" id="SSF46785">
    <property type="entry name" value="Winged helix' DNA-binding domain"/>
    <property type="match status" value="1"/>
</dbReference>
<evidence type="ECO:0000256" key="2">
    <source>
        <dbReference type="ARBA" id="ARBA00023015"/>
    </source>
</evidence>
<evidence type="ECO:0000256" key="5">
    <source>
        <dbReference type="HAMAP-Rule" id="MF_00081"/>
    </source>
</evidence>
<dbReference type="Gene3D" id="3.30.450.40">
    <property type="match status" value="1"/>
</dbReference>
<feature type="domain" description="Heat-inducible transcription repressor HrcA C-terminal" evidence="6">
    <location>
        <begin position="81"/>
        <end position="226"/>
    </location>
</feature>
<comment type="function">
    <text evidence="5">Negative regulator of class I heat shock genes (grpE-dnaK-dnaJ and groELS operons). Prevents heat-shock induction of these operons.</text>
</comment>